<feature type="region of interest" description="Disordered" evidence="2">
    <location>
        <begin position="209"/>
        <end position="267"/>
    </location>
</feature>
<dbReference type="Proteomes" id="UP001189429">
    <property type="component" value="Unassembled WGS sequence"/>
</dbReference>
<sequence>MRAKWLCRICRDGKGAPYVDYAHQLQCNSCSLAKRVAFMGKVVGGHPSRSVASVATAPSQKAQYDKELDTARKQMAEFKRKLAAAESSGTATGASAAEARIAELDVKIGKLTEDKEPDLVAALDKLKQEKARLLLEDLHDKPAATQVQLWHGKIAKAGLAIKKTNDALTAKLEAAQRIQDEARVLEERLVAQKAELVQLQQQQQQQQQQQSELLKGLPAPPGGEKERGPVLGDIVPGPEVSAEALEQHLNGVGASGELRGRASQLVS</sequence>
<feature type="coiled-coil region" evidence="1">
    <location>
        <begin position="168"/>
        <end position="209"/>
    </location>
</feature>
<keyword evidence="1" id="KW-0175">Coiled coil</keyword>
<evidence type="ECO:0000313" key="3">
    <source>
        <dbReference type="EMBL" id="CAK0875012.1"/>
    </source>
</evidence>
<keyword evidence="4" id="KW-1185">Reference proteome</keyword>
<organism evidence="3 4">
    <name type="scientific">Prorocentrum cordatum</name>
    <dbReference type="NCBI Taxonomy" id="2364126"/>
    <lineage>
        <taxon>Eukaryota</taxon>
        <taxon>Sar</taxon>
        <taxon>Alveolata</taxon>
        <taxon>Dinophyceae</taxon>
        <taxon>Prorocentrales</taxon>
        <taxon>Prorocentraceae</taxon>
        <taxon>Prorocentrum</taxon>
    </lineage>
</organism>
<dbReference type="EMBL" id="CAUYUJ010017460">
    <property type="protein sequence ID" value="CAK0875012.1"/>
    <property type="molecule type" value="Genomic_DNA"/>
</dbReference>
<name>A0ABN9VNQ0_9DINO</name>
<evidence type="ECO:0000256" key="1">
    <source>
        <dbReference type="SAM" id="Coils"/>
    </source>
</evidence>
<feature type="coiled-coil region" evidence="1">
    <location>
        <begin position="61"/>
        <end position="114"/>
    </location>
</feature>
<reference evidence="3" key="1">
    <citation type="submission" date="2023-10" db="EMBL/GenBank/DDBJ databases">
        <authorList>
            <person name="Chen Y."/>
            <person name="Shah S."/>
            <person name="Dougan E. K."/>
            <person name="Thang M."/>
            <person name="Chan C."/>
        </authorList>
    </citation>
    <scope>NUCLEOTIDE SEQUENCE [LARGE SCALE GENOMIC DNA]</scope>
</reference>
<protein>
    <submittedName>
        <fullName evidence="3">Uncharacterized protein</fullName>
    </submittedName>
</protein>
<gene>
    <name evidence="3" type="ORF">PCOR1329_LOCUS59761</name>
</gene>
<feature type="non-terminal residue" evidence="3">
    <location>
        <position position="267"/>
    </location>
</feature>
<accession>A0ABN9VNQ0</accession>
<evidence type="ECO:0000313" key="4">
    <source>
        <dbReference type="Proteomes" id="UP001189429"/>
    </source>
</evidence>
<comment type="caution">
    <text evidence="3">The sequence shown here is derived from an EMBL/GenBank/DDBJ whole genome shotgun (WGS) entry which is preliminary data.</text>
</comment>
<evidence type="ECO:0000256" key="2">
    <source>
        <dbReference type="SAM" id="MobiDB-lite"/>
    </source>
</evidence>
<proteinExistence type="predicted"/>